<keyword evidence="5 8" id="KW-0694">RNA-binding</keyword>
<dbReference type="Proteomes" id="UP000663848">
    <property type="component" value="Unassembled WGS sequence"/>
</dbReference>
<keyword evidence="4 9" id="KW-0548">Nucleotidyltransferase</keyword>
<dbReference type="Pfam" id="PF05183">
    <property type="entry name" value="RdRP"/>
    <property type="match status" value="1"/>
</dbReference>
<evidence type="ECO:0000256" key="5">
    <source>
        <dbReference type="ARBA" id="ARBA00022884"/>
    </source>
</evidence>
<comment type="caution">
    <text evidence="12">The sequence shown here is derived from an EMBL/GenBank/DDBJ whole genome shotgun (WGS) entry which is preliminary data.</text>
</comment>
<feature type="compositionally biased region" description="Low complexity" evidence="10">
    <location>
        <begin position="29"/>
        <end position="47"/>
    </location>
</feature>
<evidence type="ECO:0000256" key="4">
    <source>
        <dbReference type="ARBA" id="ARBA00022695"/>
    </source>
</evidence>
<feature type="domain" description="RRM" evidence="11">
    <location>
        <begin position="147"/>
        <end position="236"/>
    </location>
</feature>
<dbReference type="InterPro" id="IPR007855">
    <property type="entry name" value="RDRP"/>
</dbReference>
<keyword evidence="6" id="KW-0943">RNA-mediated gene silencing</keyword>
<dbReference type="SUPFAM" id="SSF54928">
    <property type="entry name" value="RNA-binding domain, RBD"/>
    <property type="match status" value="1"/>
</dbReference>
<proteinExistence type="inferred from homology"/>
<feature type="compositionally biased region" description="Acidic residues" evidence="10">
    <location>
        <begin position="566"/>
        <end position="576"/>
    </location>
</feature>
<dbReference type="PANTHER" id="PTHR23079:SF55">
    <property type="entry name" value="RNA-DIRECTED RNA POLYMERASE"/>
    <property type="match status" value="1"/>
</dbReference>
<dbReference type="GO" id="GO:0030422">
    <property type="term" value="P:siRNA processing"/>
    <property type="evidence" value="ECO:0007669"/>
    <property type="project" value="TreeGrafter"/>
</dbReference>
<dbReference type="EMBL" id="CAJOBR010000120">
    <property type="protein sequence ID" value="CAF4467770.1"/>
    <property type="molecule type" value="Genomic_DNA"/>
</dbReference>
<dbReference type="InterPro" id="IPR012677">
    <property type="entry name" value="Nucleotide-bd_a/b_plait_sf"/>
</dbReference>
<evidence type="ECO:0000256" key="8">
    <source>
        <dbReference type="PROSITE-ProRule" id="PRU00176"/>
    </source>
</evidence>
<name>A0A820TM22_9BILA</name>
<evidence type="ECO:0000256" key="6">
    <source>
        <dbReference type="ARBA" id="ARBA00023158"/>
    </source>
</evidence>
<evidence type="ECO:0000256" key="3">
    <source>
        <dbReference type="ARBA" id="ARBA00022679"/>
    </source>
</evidence>
<feature type="region of interest" description="Disordered" evidence="10">
    <location>
        <begin position="560"/>
        <end position="583"/>
    </location>
</feature>
<evidence type="ECO:0000259" key="11">
    <source>
        <dbReference type="PROSITE" id="PS50102"/>
    </source>
</evidence>
<evidence type="ECO:0000256" key="2">
    <source>
        <dbReference type="ARBA" id="ARBA00022484"/>
    </source>
</evidence>
<keyword evidence="3 9" id="KW-0808">Transferase</keyword>
<evidence type="ECO:0000256" key="1">
    <source>
        <dbReference type="ARBA" id="ARBA00005762"/>
    </source>
</evidence>
<dbReference type="SMART" id="SM00360">
    <property type="entry name" value="RRM"/>
    <property type="match status" value="1"/>
</dbReference>
<accession>A0A820TM22</accession>
<comment type="similarity">
    <text evidence="1 9">Belongs to the RdRP family.</text>
</comment>
<comment type="catalytic activity">
    <reaction evidence="7 9">
        <text>RNA(n) + a ribonucleoside 5'-triphosphate = RNA(n+1) + diphosphate</text>
        <dbReference type="Rhea" id="RHEA:21248"/>
        <dbReference type="Rhea" id="RHEA-COMP:14527"/>
        <dbReference type="Rhea" id="RHEA-COMP:17342"/>
        <dbReference type="ChEBI" id="CHEBI:33019"/>
        <dbReference type="ChEBI" id="CHEBI:61557"/>
        <dbReference type="ChEBI" id="CHEBI:140395"/>
        <dbReference type="EC" id="2.7.7.48"/>
    </reaction>
</comment>
<evidence type="ECO:0000313" key="13">
    <source>
        <dbReference type="Proteomes" id="UP000663848"/>
    </source>
</evidence>
<gene>
    <name evidence="12" type="ORF">QYT958_LOCUS1961</name>
</gene>
<dbReference type="GO" id="GO:0003723">
    <property type="term" value="F:RNA binding"/>
    <property type="evidence" value="ECO:0007669"/>
    <property type="project" value="UniProtKB-UniRule"/>
</dbReference>
<reference evidence="12" key="1">
    <citation type="submission" date="2021-02" db="EMBL/GenBank/DDBJ databases">
        <authorList>
            <person name="Nowell W R."/>
        </authorList>
    </citation>
    <scope>NUCLEOTIDE SEQUENCE</scope>
</reference>
<keyword evidence="2 9" id="KW-0696">RNA-directed RNA polymerase</keyword>
<dbReference type="InterPro" id="IPR058752">
    <property type="entry name" value="RDRP_C_head"/>
</dbReference>
<dbReference type="GO" id="GO:0031380">
    <property type="term" value="C:nuclear RNA-directed RNA polymerase complex"/>
    <property type="evidence" value="ECO:0007669"/>
    <property type="project" value="TreeGrafter"/>
</dbReference>
<organism evidence="12 13">
    <name type="scientific">Rotaria socialis</name>
    <dbReference type="NCBI Taxonomy" id="392032"/>
    <lineage>
        <taxon>Eukaryota</taxon>
        <taxon>Metazoa</taxon>
        <taxon>Spiralia</taxon>
        <taxon>Gnathifera</taxon>
        <taxon>Rotifera</taxon>
        <taxon>Eurotatoria</taxon>
        <taxon>Bdelloidea</taxon>
        <taxon>Philodinida</taxon>
        <taxon>Philodinidae</taxon>
        <taxon>Rotaria</taxon>
    </lineage>
</organism>
<dbReference type="GO" id="GO:0003968">
    <property type="term" value="F:RNA-directed RNA polymerase activity"/>
    <property type="evidence" value="ECO:0007669"/>
    <property type="project" value="UniProtKB-KW"/>
</dbReference>
<dbReference type="PANTHER" id="PTHR23079">
    <property type="entry name" value="RNA-DEPENDENT RNA POLYMERASE"/>
    <property type="match status" value="1"/>
</dbReference>
<dbReference type="Gene3D" id="3.30.70.330">
    <property type="match status" value="1"/>
</dbReference>
<evidence type="ECO:0000313" key="12">
    <source>
        <dbReference type="EMBL" id="CAF4467770.1"/>
    </source>
</evidence>
<dbReference type="PROSITE" id="PS50102">
    <property type="entry name" value="RRM"/>
    <property type="match status" value="1"/>
</dbReference>
<dbReference type="InterPro" id="IPR000504">
    <property type="entry name" value="RRM_dom"/>
</dbReference>
<evidence type="ECO:0000256" key="7">
    <source>
        <dbReference type="ARBA" id="ARBA00048744"/>
    </source>
</evidence>
<dbReference type="EC" id="2.7.7.48" evidence="9"/>
<feature type="compositionally biased region" description="Polar residues" evidence="10">
    <location>
        <begin position="1"/>
        <end position="16"/>
    </location>
</feature>
<evidence type="ECO:0000256" key="10">
    <source>
        <dbReference type="SAM" id="MobiDB-lite"/>
    </source>
</evidence>
<protein>
    <recommendedName>
        <fullName evidence="9">RNA-dependent RNA polymerase</fullName>
        <ecNumber evidence="9">2.7.7.48</ecNumber>
    </recommendedName>
</protein>
<dbReference type="InterPro" id="IPR057596">
    <property type="entry name" value="RDRP_core"/>
</dbReference>
<feature type="region of interest" description="Disordered" evidence="10">
    <location>
        <begin position="1"/>
        <end position="57"/>
    </location>
</feature>
<evidence type="ECO:0000256" key="9">
    <source>
        <dbReference type="RuleBase" id="RU363098"/>
    </source>
</evidence>
<dbReference type="InterPro" id="IPR035979">
    <property type="entry name" value="RBD_domain_sf"/>
</dbReference>
<dbReference type="Pfam" id="PF26253">
    <property type="entry name" value="RdRP_head"/>
    <property type="match status" value="1"/>
</dbReference>
<sequence>MGESCASQLELNSEQELQNRSDNSDEETLTSGSDGSSFSSQSDTETPSSDDKDTDLSSTNYFEQLYDNLFEALDCIDQNDQIDKSQLAFDVSSYSTSSRSSVSSDFTYLDEFESFFNTNDTFVQTSTSGIMLFDQHHNDFGSTAARNKIFVGCIPLHIDESSLRSFFNRIGYLDLVHVNGPKFKNNRLGFAFITFASNTTVSEILCDYDRTPEKFKLLGRQLQLNSPKLRVPPKMQTDDAQSTRETDSHLFTFALDSVMYGTLIGMAAMRNLVDERCENATASTLTYGYIVHQQFNTLPEAYFLSIDTKQKKFYIDVKLIEKTEKWPKLTGNFRFEWSFRDLKGNKFVPVLIHGLSSSNLISSNNSIDSSVYILCEIRRAPFISYVQRARADSSHNEIRLPGSTLLGRANAWLLRIGSDPKIYQTFANLLDRHRLSAKHCQASNMVPLLTSVLQHSQQFIHINLLLMKEWQEKNRLAIARFSSQRWPYFPFQTKFEIMKLISKHIITVNDLILDERLEFILRKMSSNTLAACVVLHELPSSRVSFRKLDKIIEFAPHWQPTSEKSNDEDWNDEEEEGGKNEESTIRTYHVFPPIFSADGKPLNTAASTSIAIDLSRIKLQDLYHSNNDRIGSLSRLLCLGLIQLRRKHQLDQTVSGIYVTKREMRAFKSIETFSIRKVYITPSTINYEGPHFEEACAVIRHFSELQDCFLRVSFLDEDYRMLKNLNNSMNIVYKHIEKLMIDGLNVCGRQYKFLAFSSSQLREHSCWMFHQQHISNISCDAIREWMGDFQNIHPVAKMAARLGQSFSTTIKGKELSRESYIEIDDVTSSIDSKAIYTDGIGIIASWFANELSKQMNLDSTPSAFQIRFAGYKGMVCVSLEDKICNDSKIRVAFRPSMKKFDSDNCSIDIVHPSDFSSSYLNRQIILLLSSRRISDSVFHHFQDEMLAKLRFINTNVDHAIEALWKFNGNTGGNGTHKMMIEYLSRFQLNTEPFIPQLLFRFQAFQLKQLRTKARILIEKGCVLFGVADETRTLKYGQVFIQIHRSDINETKIIQGPVIVTRNPCLYPGDIRRYEAVDNLQLHKLKNVIVFPMDGPRSMAAELAGGDLDGDTFWISWDSHLIFADNYKAFCYSDQARQANESAANTSKQSYTMADICRFFVEYMKADNLGIIANWHLARADRNGVENENCMKLAEMHSIAVDFVKTGNRPPTLTKDLQPKTYPHFMEKKDKPDHSSTSILGQLYDEVKKFKIDSNQNKDLNKKPFPYRTLIIDGYLSYITDARILKEEYDRELRRIMRHYGLHRESEIISGYIIKFMSKQYAKRGKIFELRNEITNAIRSLRNKYIQIFWQEFYQLSMEDENVEPDFWKKVSQQLSWHNQLVVADYYEKHSIYVEQKASAWFYVTYKEELNNHGDMTNQQGRLYSFAWLVYPVLLHIYDCHRNDDKTSFEIRHKKRNNNRRRRRRKYRRKN</sequence>